<dbReference type="EMBL" id="CCBP010000115">
    <property type="protein sequence ID" value="CDO72714.1"/>
    <property type="molecule type" value="Genomic_DNA"/>
</dbReference>
<feature type="compositionally biased region" description="Acidic residues" evidence="1">
    <location>
        <begin position="156"/>
        <end position="170"/>
    </location>
</feature>
<feature type="compositionally biased region" description="Basic residues" evidence="1">
    <location>
        <begin position="187"/>
        <end position="196"/>
    </location>
</feature>
<dbReference type="AlphaFoldDB" id="A0A060SKF2"/>
<name>A0A060SKF2_PYCCI</name>
<evidence type="ECO:0000256" key="1">
    <source>
        <dbReference type="SAM" id="MobiDB-lite"/>
    </source>
</evidence>
<dbReference type="OrthoDB" id="2755636at2759"/>
<evidence type="ECO:0000313" key="2">
    <source>
        <dbReference type="EMBL" id="CDO72714.1"/>
    </source>
</evidence>
<sequence>MAKNSKKKLELPSGLSTRAANRGRLVGAPDMPRPRRSPEEVTQERETKAREEEETRSKQALAIAWVAAIEEKAGEDNPPTKLKFKLNLSQFSRTTNTVAQTKEPTSRCGADAAHAHVSREAIPEELEGEASLMLGIADNAADAFSDSDDEYRPLAGDEEGESEVESELGDEGMNTGSNDAMDNTTRNFRKQARKSYKSGTKEKSSSARRGHADVEVAKRKAAADASVEGVGKRKSEHTALRLLSPADVDTIDDSDLAGLTQRAKTSSSLTKVIPRTSMISLLKKTNLAGPSTASQSEPKPVPSKIAIASLRSTATPGKRGKSKMADLSNALRPIFIDRFVPLVRQYLGTITPWQKLDIDETQKLYKKAFGAEIVSQYGLLEEGDHCWRLIRYRIDDWHTKFVSTALTSFQEVLEDPDHAELFSSAEIVAQYAIYLLGDAGKNAPFYWKEWNNGKKKLGCLQHDLIVRTFAYHVAELQAVGTTKRVMDYPVGALTLSVLAVRHVLTHYSTGVWSPPDGRPGWFSEDNYGDISQFKHGVTTNVHDKRLTRVLKVAKDLNDQEWADMYEAAWVVVQERKQKARRGKSGHARSSSEAPQVLPEDSDEDLMLVADE</sequence>
<feature type="compositionally biased region" description="Basic and acidic residues" evidence="1">
    <location>
        <begin position="32"/>
        <end position="57"/>
    </location>
</feature>
<dbReference type="Proteomes" id="UP000029665">
    <property type="component" value="Unassembled WGS sequence"/>
</dbReference>
<comment type="caution">
    <text evidence="2">The sequence shown here is derived from an EMBL/GenBank/DDBJ whole genome shotgun (WGS) entry which is preliminary data.</text>
</comment>
<keyword evidence="3" id="KW-1185">Reference proteome</keyword>
<reference evidence="2" key="1">
    <citation type="submission" date="2014-01" db="EMBL/GenBank/DDBJ databases">
        <title>The genome of the white-rot fungus Pycnoporus cinnabarinus: a basidiomycete model with a versatile arsenal for lignocellulosic biomass breakdown.</title>
        <authorList>
            <person name="Levasseur A."/>
            <person name="Lomascolo A."/>
            <person name="Ruiz-Duenas F.J."/>
            <person name="Uzan E."/>
            <person name="Piumi F."/>
            <person name="Kues U."/>
            <person name="Ram A.F.J."/>
            <person name="Murat C."/>
            <person name="Haon M."/>
            <person name="Benoit I."/>
            <person name="Arfi Y."/>
            <person name="Chevret D."/>
            <person name="Drula E."/>
            <person name="Kwon M.J."/>
            <person name="Gouret P."/>
            <person name="Lesage-Meessen L."/>
            <person name="Lombard V."/>
            <person name="Mariette J."/>
            <person name="Noirot C."/>
            <person name="Park J."/>
            <person name="Patyshakuliyeva A."/>
            <person name="Wieneger R.A.B."/>
            <person name="Wosten H.A.B."/>
            <person name="Martin F."/>
            <person name="Coutinho P.M."/>
            <person name="de Vries R."/>
            <person name="Martinez A.T."/>
            <person name="Klopp C."/>
            <person name="Pontarotti P."/>
            <person name="Henrissat B."/>
            <person name="Record E."/>
        </authorList>
    </citation>
    <scope>NUCLEOTIDE SEQUENCE [LARGE SCALE GENOMIC DNA]</scope>
    <source>
        <strain evidence="2">BRFM137</strain>
    </source>
</reference>
<protein>
    <submittedName>
        <fullName evidence="2">Uncharacterized protein</fullName>
    </submittedName>
</protein>
<feature type="region of interest" description="Disordered" evidence="1">
    <location>
        <begin position="141"/>
        <end position="230"/>
    </location>
</feature>
<feature type="region of interest" description="Disordered" evidence="1">
    <location>
        <begin position="579"/>
        <end position="611"/>
    </location>
</feature>
<evidence type="ECO:0000313" key="3">
    <source>
        <dbReference type="Proteomes" id="UP000029665"/>
    </source>
</evidence>
<dbReference type="HOGENOM" id="CLU_446995_0_0_1"/>
<feature type="compositionally biased region" description="Acidic residues" evidence="1">
    <location>
        <begin position="599"/>
        <end position="611"/>
    </location>
</feature>
<accession>A0A060SKF2</accession>
<proteinExistence type="predicted"/>
<feature type="region of interest" description="Disordered" evidence="1">
    <location>
        <begin position="1"/>
        <end position="58"/>
    </location>
</feature>
<feature type="region of interest" description="Disordered" evidence="1">
    <location>
        <begin position="95"/>
        <end position="115"/>
    </location>
</feature>
<gene>
    <name evidence="2" type="ORF">BN946_scf184985.g134</name>
</gene>
<dbReference type="OMA" id="VDIIANH"/>
<dbReference type="STRING" id="5643.A0A060SKF2"/>
<feature type="compositionally biased region" description="Basic and acidic residues" evidence="1">
    <location>
        <begin position="199"/>
        <end position="222"/>
    </location>
</feature>
<feature type="compositionally biased region" description="Polar residues" evidence="1">
    <location>
        <begin position="174"/>
        <end position="186"/>
    </location>
</feature>
<organism evidence="2 3">
    <name type="scientific">Pycnoporus cinnabarinus</name>
    <name type="common">Cinnabar-red polypore</name>
    <name type="synonym">Trametes cinnabarina</name>
    <dbReference type="NCBI Taxonomy" id="5643"/>
    <lineage>
        <taxon>Eukaryota</taxon>
        <taxon>Fungi</taxon>
        <taxon>Dikarya</taxon>
        <taxon>Basidiomycota</taxon>
        <taxon>Agaricomycotina</taxon>
        <taxon>Agaricomycetes</taxon>
        <taxon>Polyporales</taxon>
        <taxon>Polyporaceae</taxon>
        <taxon>Trametes</taxon>
    </lineage>
</organism>